<organism evidence="1 2">
    <name type="scientific">Candidatus Methylomirabilis lanthanidiphila</name>
    <dbReference type="NCBI Taxonomy" id="2211376"/>
    <lineage>
        <taxon>Bacteria</taxon>
        <taxon>Candidatus Methylomirabilota</taxon>
        <taxon>Candidatus Methylomirabilia</taxon>
        <taxon>Candidatus Methylomirabilales</taxon>
        <taxon>Candidatus Methylomirabilaceae</taxon>
        <taxon>Candidatus Methylomirabilis</taxon>
    </lineage>
</organism>
<protein>
    <submittedName>
        <fullName evidence="1">Uncharacterized protein</fullName>
    </submittedName>
</protein>
<dbReference type="Proteomes" id="UP000334340">
    <property type="component" value="Unassembled WGS sequence"/>
</dbReference>
<reference evidence="1 2" key="1">
    <citation type="submission" date="2019-07" db="EMBL/GenBank/DDBJ databases">
        <authorList>
            <person name="Cremers G."/>
        </authorList>
    </citation>
    <scope>NUCLEOTIDE SEQUENCE [LARGE SCALE GENOMIC DNA]</scope>
</reference>
<evidence type="ECO:0000313" key="1">
    <source>
        <dbReference type="EMBL" id="VUZ85904.1"/>
    </source>
</evidence>
<dbReference type="AlphaFoldDB" id="A0A564ZKR8"/>
<dbReference type="EMBL" id="CABIKM010000037">
    <property type="protein sequence ID" value="VUZ85904.1"/>
    <property type="molecule type" value="Genomic_DNA"/>
</dbReference>
<gene>
    <name evidence="1" type="ORF">MELA_02291</name>
</gene>
<proteinExistence type="predicted"/>
<evidence type="ECO:0000313" key="2">
    <source>
        <dbReference type="Proteomes" id="UP000334340"/>
    </source>
</evidence>
<keyword evidence="2" id="KW-1185">Reference proteome</keyword>
<accession>A0A564ZKR8</accession>
<name>A0A564ZKR8_9BACT</name>
<sequence length="47" mass="5630">MLDFNAGWITFEEFGHCSTEADYSLRMALDTRRWIQRYSWHVTPGYA</sequence>